<gene>
    <name evidence="2" type="ORF">METZ01_LOCUS297772</name>
</gene>
<dbReference type="EMBL" id="UINC01091840">
    <property type="protein sequence ID" value="SVC44918.1"/>
    <property type="molecule type" value="Genomic_DNA"/>
</dbReference>
<reference evidence="2" key="1">
    <citation type="submission" date="2018-05" db="EMBL/GenBank/DDBJ databases">
        <authorList>
            <person name="Lanie J.A."/>
            <person name="Ng W.-L."/>
            <person name="Kazmierczak K.M."/>
            <person name="Andrzejewski T.M."/>
            <person name="Davidsen T.M."/>
            <person name="Wayne K.J."/>
            <person name="Tettelin H."/>
            <person name="Glass J.I."/>
            <person name="Rusch D."/>
            <person name="Podicherti R."/>
            <person name="Tsui H.-C.T."/>
            <person name="Winkler M.E."/>
        </authorList>
    </citation>
    <scope>NUCLEOTIDE SEQUENCE</scope>
</reference>
<proteinExistence type="predicted"/>
<organism evidence="2">
    <name type="scientific">marine metagenome</name>
    <dbReference type="NCBI Taxonomy" id="408172"/>
    <lineage>
        <taxon>unclassified sequences</taxon>
        <taxon>metagenomes</taxon>
        <taxon>ecological metagenomes</taxon>
    </lineage>
</organism>
<protein>
    <submittedName>
        <fullName evidence="2">Uncharacterized protein</fullName>
    </submittedName>
</protein>
<keyword evidence="1" id="KW-0812">Transmembrane</keyword>
<feature type="transmembrane region" description="Helical" evidence="1">
    <location>
        <begin position="20"/>
        <end position="38"/>
    </location>
</feature>
<name>A0A382M8I5_9ZZZZ</name>
<dbReference type="AlphaFoldDB" id="A0A382M8I5"/>
<accession>A0A382M8I5</accession>
<keyword evidence="1" id="KW-0472">Membrane</keyword>
<sequence length="44" mass="4891">MTQILMPMTKYGMNLTKSAAIGMGMIYELLNIIICLQVKGLNND</sequence>
<evidence type="ECO:0000313" key="2">
    <source>
        <dbReference type="EMBL" id="SVC44918.1"/>
    </source>
</evidence>
<evidence type="ECO:0000256" key="1">
    <source>
        <dbReference type="SAM" id="Phobius"/>
    </source>
</evidence>
<keyword evidence="1" id="KW-1133">Transmembrane helix</keyword>